<keyword evidence="6" id="KW-0408">Iron</keyword>
<name>A0A972FP24_9FLAO</name>
<proteinExistence type="inferred from homology"/>
<dbReference type="RefSeq" id="WP_169528700.1">
    <property type="nucleotide sequence ID" value="NZ_JAAMPU010000108.1"/>
</dbReference>
<evidence type="ECO:0000256" key="5">
    <source>
        <dbReference type="ARBA" id="ARBA00022692"/>
    </source>
</evidence>
<feature type="signal peptide" evidence="13">
    <location>
        <begin position="1"/>
        <end position="18"/>
    </location>
</feature>
<evidence type="ECO:0000256" key="7">
    <source>
        <dbReference type="ARBA" id="ARBA00023065"/>
    </source>
</evidence>
<keyword evidence="17" id="KW-1185">Reference proteome</keyword>
<dbReference type="InterPro" id="IPR012910">
    <property type="entry name" value="Plug_dom"/>
</dbReference>
<dbReference type="AlphaFoldDB" id="A0A972FP24"/>
<evidence type="ECO:0000313" key="16">
    <source>
        <dbReference type="EMBL" id="NMH29619.1"/>
    </source>
</evidence>
<organism evidence="16 17">
    <name type="scientific">Flavobacterium silvaticum</name>
    <dbReference type="NCBI Taxonomy" id="1852020"/>
    <lineage>
        <taxon>Bacteria</taxon>
        <taxon>Pseudomonadati</taxon>
        <taxon>Bacteroidota</taxon>
        <taxon>Flavobacteriia</taxon>
        <taxon>Flavobacteriales</taxon>
        <taxon>Flavobacteriaceae</taxon>
        <taxon>Flavobacterium</taxon>
    </lineage>
</organism>
<keyword evidence="16" id="KW-0675">Receptor</keyword>
<dbReference type="PANTHER" id="PTHR32552">
    <property type="entry name" value="FERRICHROME IRON RECEPTOR-RELATED"/>
    <property type="match status" value="1"/>
</dbReference>
<evidence type="ECO:0000313" key="17">
    <source>
        <dbReference type="Proteomes" id="UP000712080"/>
    </source>
</evidence>
<keyword evidence="10 11" id="KW-0998">Cell outer membrane</keyword>
<dbReference type="Gene3D" id="2.170.130.10">
    <property type="entry name" value="TonB-dependent receptor, plug domain"/>
    <property type="match status" value="1"/>
</dbReference>
<dbReference type="GO" id="GO:0009279">
    <property type="term" value="C:cell outer membrane"/>
    <property type="evidence" value="ECO:0007669"/>
    <property type="project" value="UniProtKB-SubCell"/>
</dbReference>
<evidence type="ECO:0000259" key="15">
    <source>
        <dbReference type="Pfam" id="PF07715"/>
    </source>
</evidence>
<dbReference type="GO" id="GO:0006826">
    <property type="term" value="P:iron ion transport"/>
    <property type="evidence" value="ECO:0007669"/>
    <property type="project" value="UniProtKB-KW"/>
</dbReference>
<dbReference type="SUPFAM" id="SSF56935">
    <property type="entry name" value="Porins"/>
    <property type="match status" value="1"/>
</dbReference>
<keyword evidence="2 11" id="KW-0813">Transport</keyword>
<evidence type="ECO:0000256" key="2">
    <source>
        <dbReference type="ARBA" id="ARBA00022448"/>
    </source>
</evidence>
<dbReference type="PROSITE" id="PS52016">
    <property type="entry name" value="TONB_DEPENDENT_REC_3"/>
    <property type="match status" value="1"/>
</dbReference>
<evidence type="ECO:0000256" key="4">
    <source>
        <dbReference type="ARBA" id="ARBA00022496"/>
    </source>
</evidence>
<keyword evidence="3 11" id="KW-1134">Transmembrane beta strand</keyword>
<evidence type="ECO:0000256" key="10">
    <source>
        <dbReference type="ARBA" id="ARBA00023237"/>
    </source>
</evidence>
<evidence type="ECO:0000256" key="1">
    <source>
        <dbReference type="ARBA" id="ARBA00004571"/>
    </source>
</evidence>
<keyword evidence="5 11" id="KW-0812">Transmembrane</keyword>
<dbReference type="InterPro" id="IPR037066">
    <property type="entry name" value="Plug_dom_sf"/>
</dbReference>
<comment type="caution">
    <text evidence="16">The sequence shown here is derived from an EMBL/GenBank/DDBJ whole genome shotgun (WGS) entry which is preliminary data.</text>
</comment>
<evidence type="ECO:0000256" key="13">
    <source>
        <dbReference type="SAM" id="SignalP"/>
    </source>
</evidence>
<evidence type="ECO:0000256" key="6">
    <source>
        <dbReference type="ARBA" id="ARBA00023004"/>
    </source>
</evidence>
<dbReference type="Pfam" id="PF00593">
    <property type="entry name" value="TonB_dep_Rec_b-barrel"/>
    <property type="match status" value="1"/>
</dbReference>
<dbReference type="Gene3D" id="2.40.170.20">
    <property type="entry name" value="TonB-dependent receptor, beta-barrel domain"/>
    <property type="match status" value="1"/>
</dbReference>
<evidence type="ECO:0000256" key="11">
    <source>
        <dbReference type="PROSITE-ProRule" id="PRU01360"/>
    </source>
</evidence>
<comment type="subcellular location">
    <subcellularLocation>
        <location evidence="1 11">Cell outer membrane</location>
        <topology evidence="1 11">Multi-pass membrane protein</topology>
    </subcellularLocation>
</comment>
<dbReference type="InterPro" id="IPR000531">
    <property type="entry name" value="Beta-barrel_TonB"/>
</dbReference>
<dbReference type="PANTHER" id="PTHR32552:SF81">
    <property type="entry name" value="TONB-DEPENDENT OUTER MEMBRANE RECEPTOR"/>
    <property type="match status" value="1"/>
</dbReference>
<accession>A0A972FP24</accession>
<dbReference type="InterPro" id="IPR036942">
    <property type="entry name" value="Beta-barrel_TonB_sf"/>
</dbReference>
<evidence type="ECO:0000256" key="9">
    <source>
        <dbReference type="ARBA" id="ARBA00023136"/>
    </source>
</evidence>
<evidence type="ECO:0000256" key="12">
    <source>
        <dbReference type="RuleBase" id="RU003357"/>
    </source>
</evidence>
<reference evidence="16" key="1">
    <citation type="submission" date="2020-02" db="EMBL/GenBank/DDBJ databases">
        <title>Flavobacterium sp. genome.</title>
        <authorList>
            <person name="Jung H.S."/>
            <person name="Baek J.H."/>
            <person name="Jeon C.O."/>
        </authorList>
    </citation>
    <scope>NUCLEOTIDE SEQUENCE</scope>
    <source>
        <strain evidence="16">SE-s28</strain>
    </source>
</reference>
<keyword evidence="9 11" id="KW-0472">Membrane</keyword>
<keyword evidence="13" id="KW-0732">Signal</keyword>
<comment type="similarity">
    <text evidence="11 12">Belongs to the TonB-dependent receptor family.</text>
</comment>
<feature type="domain" description="TonB-dependent receptor-like beta-barrel" evidence="14">
    <location>
        <begin position="241"/>
        <end position="645"/>
    </location>
</feature>
<evidence type="ECO:0000256" key="8">
    <source>
        <dbReference type="ARBA" id="ARBA00023077"/>
    </source>
</evidence>
<feature type="domain" description="TonB-dependent receptor plug" evidence="15">
    <location>
        <begin position="42"/>
        <end position="149"/>
    </location>
</feature>
<keyword evidence="7" id="KW-0406">Ion transport</keyword>
<protein>
    <submittedName>
        <fullName evidence="16">TonB-dependent receptor</fullName>
    </submittedName>
</protein>
<feature type="chain" id="PRO_5037652708" evidence="13">
    <location>
        <begin position="19"/>
        <end position="687"/>
    </location>
</feature>
<sequence length="687" mass="76098">MNKLLLFVPMLITSALFAQTDTLSKQQLREVVISGFHISDSLMKAPAAIGTISKADLQANNQTEIATAMNRIAGVQMQSGSFNTNRITIRGIGARTPYGTNKIRGFYGNIPLTSGDSETTIEDIDVENISGVEVIKGPLSSVYGAGLGGAILIRPMLQAAPGNSVRLSTTGGSFGTYKNSMAYGFDSEKASVNISYHRLESDGWRENSSYKREGVTLAGELFRRQNAKLTYFGNFTKMKSYIPSSVDKNTLDNNPKAAAATWKAAKGYEAYDSYLAGLAYDFKIGNVSNSTSAFFNHKQSDEPRPFDILLQNTNGYGAHTQFSGSLFNQPKIRFLAGAEFFKDGFGSRNLENLYQQNNGNGSLRGDKIAEASQQRQIVNVFAQLRYQPMKKLEIQAGLNLNKTKFELENLFPSEERSDQSYEYDAIWSPNISVLFTPTDFSTLYASVSRGFSMPAIEETLNADGTINPDIKPESGYNVEVGSRIQAFGRKLFVEIALYQMNIKNLLVAQRVGDDQYVGVNAGESIHKGIEWSVEYVWRLTSRSSLHPFVNGNFGEYRFKEFFDRGNDRSGNRLPGVPSFKTNAGLRWDLRRFYVSGEFQYVDKMLLDDANSAYNRSFQTINAKAGYNWALNEKASIQLYAGANNITDKNYAGMILPNATTPPTGSPRSFYPANPISFYGGFTFNGLF</sequence>
<keyword evidence="4" id="KW-0410">Iron transport</keyword>
<keyword evidence="8 12" id="KW-0798">TonB box</keyword>
<gene>
    <name evidence="16" type="ORF">G6047_16380</name>
</gene>
<evidence type="ECO:0000256" key="3">
    <source>
        <dbReference type="ARBA" id="ARBA00022452"/>
    </source>
</evidence>
<dbReference type="Pfam" id="PF07715">
    <property type="entry name" value="Plug"/>
    <property type="match status" value="1"/>
</dbReference>
<dbReference type="InterPro" id="IPR039426">
    <property type="entry name" value="TonB-dep_rcpt-like"/>
</dbReference>
<dbReference type="EMBL" id="JAAMPU010000108">
    <property type="protein sequence ID" value="NMH29619.1"/>
    <property type="molecule type" value="Genomic_DNA"/>
</dbReference>
<dbReference type="Proteomes" id="UP000712080">
    <property type="component" value="Unassembled WGS sequence"/>
</dbReference>
<evidence type="ECO:0000259" key="14">
    <source>
        <dbReference type="Pfam" id="PF00593"/>
    </source>
</evidence>